<dbReference type="SUPFAM" id="SSF48008">
    <property type="entry name" value="GntR ligand-binding domain-like"/>
    <property type="match status" value="1"/>
</dbReference>
<evidence type="ECO:0000259" key="4">
    <source>
        <dbReference type="SMART" id="SM00895"/>
    </source>
</evidence>
<accession>A0A1A0QV09</accession>
<dbReference type="Pfam" id="PF00392">
    <property type="entry name" value="GntR"/>
    <property type="match status" value="1"/>
</dbReference>
<dbReference type="AlphaFoldDB" id="A0A1A0QV09"/>
<dbReference type="Gene3D" id="1.10.10.10">
    <property type="entry name" value="Winged helix-like DNA-binding domain superfamily/Winged helix DNA-binding domain"/>
    <property type="match status" value="1"/>
</dbReference>
<dbReference type="GO" id="GO:0003677">
    <property type="term" value="F:DNA binding"/>
    <property type="evidence" value="ECO:0007669"/>
    <property type="project" value="UniProtKB-KW"/>
</dbReference>
<comment type="caution">
    <text evidence="5">The sequence shown here is derived from an EMBL/GenBank/DDBJ whole genome shotgun (WGS) entry which is preliminary data.</text>
</comment>
<sequence>MPFELDTRSVGEALVVSLRERILTEDIPAGRPVTEALVASDYGVARQTAKAAIEHLVAEGLLKRTAHRSARVPVLDIGEVQDLYFARRFIESQAYGLLARQRSYSDAARQAHEAFHSAVACDDLVTVVEADIRLHSELVHSLGSPHLNRAHRLVVNEMRLCLAQVQSHHLLDPAVIHEEHSGILTAITEGDHERAAQLGDQHLLNAEQRLLDHLRTRPR</sequence>
<dbReference type="InterPro" id="IPR008920">
    <property type="entry name" value="TF_FadR/GntR_C"/>
</dbReference>
<dbReference type="OrthoDB" id="5243844at2"/>
<dbReference type="InterPro" id="IPR000524">
    <property type="entry name" value="Tscrpt_reg_HTH_GntR"/>
</dbReference>
<dbReference type="PANTHER" id="PTHR43537:SF45">
    <property type="entry name" value="GNTR FAMILY REGULATORY PROTEIN"/>
    <property type="match status" value="1"/>
</dbReference>
<evidence type="ECO:0000256" key="1">
    <source>
        <dbReference type="ARBA" id="ARBA00023015"/>
    </source>
</evidence>
<keyword evidence="3" id="KW-0804">Transcription</keyword>
<protein>
    <recommendedName>
        <fullName evidence="4">GntR C-terminal domain-containing protein</fullName>
    </recommendedName>
</protein>
<evidence type="ECO:0000313" key="6">
    <source>
        <dbReference type="Proteomes" id="UP000093902"/>
    </source>
</evidence>
<dbReference type="Gene3D" id="1.20.120.530">
    <property type="entry name" value="GntR ligand-binding domain-like"/>
    <property type="match status" value="1"/>
</dbReference>
<keyword evidence="2" id="KW-0238">DNA-binding</keyword>
<dbReference type="PANTHER" id="PTHR43537">
    <property type="entry name" value="TRANSCRIPTIONAL REGULATOR, GNTR FAMILY"/>
    <property type="match status" value="1"/>
</dbReference>
<proteinExistence type="predicted"/>
<dbReference type="InterPro" id="IPR011711">
    <property type="entry name" value="GntR_C"/>
</dbReference>
<evidence type="ECO:0000256" key="2">
    <source>
        <dbReference type="ARBA" id="ARBA00023125"/>
    </source>
</evidence>
<organism evidence="5 6">
    <name type="scientific">Mycolicibacterium peregrinum</name>
    <name type="common">Mycobacterium peregrinum</name>
    <dbReference type="NCBI Taxonomy" id="43304"/>
    <lineage>
        <taxon>Bacteria</taxon>
        <taxon>Bacillati</taxon>
        <taxon>Actinomycetota</taxon>
        <taxon>Actinomycetes</taxon>
        <taxon>Mycobacteriales</taxon>
        <taxon>Mycobacteriaceae</taxon>
        <taxon>Mycolicibacterium</taxon>
    </lineage>
</organism>
<dbReference type="EMBL" id="LZSO01000035">
    <property type="protein sequence ID" value="OBB26050.1"/>
    <property type="molecule type" value="Genomic_DNA"/>
</dbReference>
<dbReference type="SUPFAM" id="SSF46785">
    <property type="entry name" value="Winged helix' DNA-binding domain"/>
    <property type="match status" value="1"/>
</dbReference>
<dbReference type="Proteomes" id="UP000093902">
    <property type="component" value="Unassembled WGS sequence"/>
</dbReference>
<reference evidence="6" key="1">
    <citation type="submission" date="2016-06" db="EMBL/GenBank/DDBJ databases">
        <authorList>
            <person name="Sutton G."/>
            <person name="Brinkac L."/>
            <person name="Sanka R."/>
            <person name="Adams M."/>
            <person name="Lau E."/>
            <person name="Mehaffy C."/>
            <person name="Tameris M."/>
            <person name="Hatherill M."/>
            <person name="Hanekom W."/>
            <person name="Mahomed H."/>
            <person name="Mcshane H."/>
        </authorList>
    </citation>
    <scope>NUCLEOTIDE SEQUENCE [LARGE SCALE GENOMIC DNA]</scope>
    <source>
        <strain evidence="6">852002-51209_SCH5440388</strain>
    </source>
</reference>
<dbReference type="Pfam" id="PF07729">
    <property type="entry name" value="FCD"/>
    <property type="match status" value="1"/>
</dbReference>
<dbReference type="GO" id="GO:0003700">
    <property type="term" value="F:DNA-binding transcription factor activity"/>
    <property type="evidence" value="ECO:0007669"/>
    <property type="project" value="InterPro"/>
</dbReference>
<feature type="domain" description="GntR C-terminal" evidence="4">
    <location>
        <begin position="82"/>
        <end position="205"/>
    </location>
</feature>
<name>A0A1A0QV09_MYCPR</name>
<evidence type="ECO:0000256" key="3">
    <source>
        <dbReference type="ARBA" id="ARBA00023163"/>
    </source>
</evidence>
<gene>
    <name evidence="5" type="ORF">A5792_27135</name>
</gene>
<dbReference type="InterPro" id="IPR036388">
    <property type="entry name" value="WH-like_DNA-bd_sf"/>
</dbReference>
<evidence type="ECO:0000313" key="5">
    <source>
        <dbReference type="EMBL" id="OBB26050.1"/>
    </source>
</evidence>
<dbReference type="InterPro" id="IPR036390">
    <property type="entry name" value="WH_DNA-bd_sf"/>
</dbReference>
<dbReference type="SMART" id="SM00895">
    <property type="entry name" value="FCD"/>
    <property type="match status" value="1"/>
</dbReference>
<keyword evidence="1" id="KW-0805">Transcription regulation</keyword>